<protein>
    <submittedName>
        <fullName evidence="1">Uncharacterized protein</fullName>
    </submittedName>
</protein>
<name>A0AAE9GLP2_9CAUD</name>
<keyword evidence="2" id="KW-1185">Reference proteome</keyword>
<evidence type="ECO:0000313" key="1">
    <source>
        <dbReference type="EMBL" id="UOL47499.1"/>
    </source>
</evidence>
<gene>
    <name evidence="1" type="ORF">vBPaerPs12_43</name>
</gene>
<evidence type="ECO:0000313" key="2">
    <source>
        <dbReference type="Proteomes" id="UP001220111"/>
    </source>
</evidence>
<accession>A0AAE9GLP2</accession>
<sequence length="31" mass="3503">MRPAGEKCPRHSPASSIAYEEESCKRILSRI</sequence>
<dbReference type="EMBL" id="OM870967">
    <property type="protein sequence ID" value="UOL47499.1"/>
    <property type="molecule type" value="Genomic_DNA"/>
</dbReference>
<organism evidence="1 2">
    <name type="scientific">Pseudomonas phage vB_Paer_Ps12</name>
    <dbReference type="NCBI Taxonomy" id="2924904"/>
    <lineage>
        <taxon>Viruses</taxon>
        <taxon>Duplodnaviria</taxon>
        <taxon>Heunggongvirae</taxon>
        <taxon>Uroviricota</taxon>
        <taxon>Caudoviricetes</taxon>
        <taxon>Vandenendeviridae</taxon>
        <taxon>Skurskavirinae</taxon>
        <taxon>Pakpunavirus</taxon>
        <taxon>Pakpunavirus Ps12</taxon>
    </lineage>
</organism>
<reference evidence="1 2" key="1">
    <citation type="submission" date="2022-02" db="EMBL/GenBank/DDBJ databases">
        <authorList>
            <person name="Akremi I."/>
            <person name="Wagemans J."/>
        </authorList>
    </citation>
    <scope>NUCLEOTIDE SEQUENCE [LARGE SCALE GENOMIC DNA]</scope>
</reference>
<proteinExistence type="predicted"/>
<dbReference type="Proteomes" id="UP001220111">
    <property type="component" value="Segment"/>
</dbReference>